<dbReference type="PANTHER" id="PTHR47250">
    <property type="entry name" value="HISTONE-LYSINE N-METHYLTRANSFERASE SET-6"/>
    <property type="match status" value="1"/>
</dbReference>
<proteinExistence type="predicted"/>
<feature type="region of interest" description="Disordered" evidence="1">
    <location>
        <begin position="1"/>
        <end position="22"/>
    </location>
</feature>
<dbReference type="PANTHER" id="PTHR47250:SF3">
    <property type="entry name" value="HISTONE-LYSINE N-METHYLTRANSFERASE SET-6"/>
    <property type="match status" value="1"/>
</dbReference>
<evidence type="ECO:0000313" key="3">
    <source>
        <dbReference type="EMBL" id="RWQ95592.1"/>
    </source>
</evidence>
<dbReference type="AlphaFoldDB" id="A0A443HUU2"/>
<dbReference type="SMART" id="SM00317">
    <property type="entry name" value="SET"/>
    <property type="match status" value="1"/>
</dbReference>
<dbReference type="STRING" id="264951.A0A443HUU2"/>
<dbReference type="Pfam" id="PF00856">
    <property type="entry name" value="SET"/>
    <property type="match status" value="1"/>
</dbReference>
<dbReference type="GeneID" id="39595951"/>
<dbReference type="RefSeq" id="XP_028485237.1">
    <property type="nucleotide sequence ID" value="XM_028626674.1"/>
</dbReference>
<sequence length="630" mass="70275">MTAMATSVPTCRPPSDGEPSRGPTLLDLLKEEISAQISAPASELDSRDGPYLRIEGVLCGSLDDVRENGLSVNQNDQRLVLGYLAFKNGELIRNPIPKASVLLDSQCQVAEGEGKDRPNWNPLSTPDSGQSDGGEGCKRRKVVGGLRLQNQGSNSASVSDDAASDSGSGHERGDASENISVRQVLSDVTRFPLRKHKRKVAGPVLEPTSVDRLIAGIWRQVHSSVQLSRPTLQQNTVIRSYGSLSSEDFREVSKTCLRYYNQSQSSRALEMVAQAYWVECYEGRIAAVRTENEGYSATDAHMAVLAEACAALGWKEKDLRNRLAIWRGYKEIKDAGGWACLIFASAGVYRFCKYRKGHDEGLWPKLQSVRHSVEVAADTLHPEWRNLVDLIGQESPRRYHGNPHQWVTIRSKPAIPIELTYSHLPNGFDYTFIDECILDRSAFGDEDPRRMLGVDSDTCHICKQLQSDDVRLNRCSCYPSLFGAPKSPVPVQIFHTSTGKNNGIIARCNFERGTAIGEFVGLVTKGVQGMDVMVGGSRENTFQIFQGKMGNFTRFINHSCYPNCQFQKFYWRGIERIIVVSRGIIMGSEITVDYSDHYWKQLDKVCLCGEPCCRFSNRQGQESRIRRKDT</sequence>
<organism evidence="3 4">
    <name type="scientific">Byssochlamys spectabilis</name>
    <name type="common">Paecilomyces variotii</name>
    <dbReference type="NCBI Taxonomy" id="264951"/>
    <lineage>
        <taxon>Eukaryota</taxon>
        <taxon>Fungi</taxon>
        <taxon>Dikarya</taxon>
        <taxon>Ascomycota</taxon>
        <taxon>Pezizomycotina</taxon>
        <taxon>Eurotiomycetes</taxon>
        <taxon>Eurotiomycetidae</taxon>
        <taxon>Eurotiales</taxon>
        <taxon>Thermoascaceae</taxon>
        <taxon>Paecilomyces</taxon>
    </lineage>
</organism>
<feature type="domain" description="SET" evidence="2">
    <location>
        <begin position="489"/>
        <end position="595"/>
    </location>
</feature>
<keyword evidence="4" id="KW-1185">Reference proteome</keyword>
<name>A0A443HUU2_BYSSP</name>
<dbReference type="PROSITE" id="PS50280">
    <property type="entry name" value="SET"/>
    <property type="match status" value="1"/>
</dbReference>
<dbReference type="VEuPathDB" id="FungiDB:C8Q69DRAFT_259904"/>
<dbReference type="InterPro" id="IPR046341">
    <property type="entry name" value="SET_dom_sf"/>
</dbReference>
<reference evidence="3 4" key="1">
    <citation type="journal article" date="2018" name="Front. Microbiol.">
        <title>Genomic and genetic insights into a cosmopolitan fungus, Paecilomyces variotii (Eurotiales).</title>
        <authorList>
            <person name="Urquhart A.S."/>
            <person name="Mondo S.J."/>
            <person name="Makela M.R."/>
            <person name="Hane J.K."/>
            <person name="Wiebenga A."/>
            <person name="He G."/>
            <person name="Mihaltcheva S."/>
            <person name="Pangilinan J."/>
            <person name="Lipzen A."/>
            <person name="Barry K."/>
            <person name="de Vries R.P."/>
            <person name="Grigoriev I.V."/>
            <person name="Idnurm A."/>
        </authorList>
    </citation>
    <scope>NUCLEOTIDE SEQUENCE [LARGE SCALE GENOMIC DNA]</scope>
    <source>
        <strain evidence="3 4">CBS 101075</strain>
    </source>
</reference>
<dbReference type="Proteomes" id="UP000283841">
    <property type="component" value="Unassembled WGS sequence"/>
</dbReference>
<feature type="compositionally biased region" description="Low complexity" evidence="1">
    <location>
        <begin position="152"/>
        <end position="167"/>
    </location>
</feature>
<dbReference type="EMBL" id="RCNU01000005">
    <property type="protein sequence ID" value="RWQ95592.1"/>
    <property type="molecule type" value="Genomic_DNA"/>
</dbReference>
<dbReference type="InterPro" id="IPR053105">
    <property type="entry name" value="Class_V-like_SAM-MTase"/>
</dbReference>
<evidence type="ECO:0000259" key="2">
    <source>
        <dbReference type="PROSITE" id="PS50280"/>
    </source>
</evidence>
<accession>A0A443HUU2</accession>
<dbReference type="SUPFAM" id="SSF82199">
    <property type="entry name" value="SET domain"/>
    <property type="match status" value="1"/>
</dbReference>
<evidence type="ECO:0000313" key="4">
    <source>
        <dbReference type="Proteomes" id="UP000283841"/>
    </source>
</evidence>
<comment type="caution">
    <text evidence="3">The sequence shown here is derived from an EMBL/GenBank/DDBJ whole genome shotgun (WGS) entry which is preliminary data.</text>
</comment>
<dbReference type="InterPro" id="IPR001214">
    <property type="entry name" value="SET_dom"/>
</dbReference>
<dbReference type="Gene3D" id="2.170.270.10">
    <property type="entry name" value="SET domain"/>
    <property type="match status" value="1"/>
</dbReference>
<protein>
    <submittedName>
        <fullName evidence="3">SET domain protein</fullName>
    </submittedName>
</protein>
<feature type="region of interest" description="Disordered" evidence="1">
    <location>
        <begin position="110"/>
        <end position="179"/>
    </location>
</feature>
<gene>
    <name evidence="3" type="ORF">C8Q69DRAFT_259904</name>
</gene>
<feature type="compositionally biased region" description="Polar residues" evidence="1">
    <location>
        <begin position="121"/>
        <end position="130"/>
    </location>
</feature>
<evidence type="ECO:0000256" key="1">
    <source>
        <dbReference type="SAM" id="MobiDB-lite"/>
    </source>
</evidence>